<evidence type="ECO:0000256" key="1">
    <source>
        <dbReference type="ARBA" id="ARBA00004651"/>
    </source>
</evidence>
<organism evidence="10 11">
    <name type="scientific">Candidatus Roizmanbacteria bacterium GW2011_GWA2_36_23</name>
    <dbReference type="NCBI Taxonomy" id="1618480"/>
    <lineage>
        <taxon>Bacteria</taxon>
        <taxon>Candidatus Roizmaniibacteriota</taxon>
    </lineage>
</organism>
<evidence type="ECO:0000313" key="11">
    <source>
        <dbReference type="Proteomes" id="UP000034344"/>
    </source>
</evidence>
<dbReference type="STRING" id="1618480.US11_C0002G0022"/>
<evidence type="ECO:0000256" key="3">
    <source>
        <dbReference type="ARBA" id="ARBA00022676"/>
    </source>
</evidence>
<feature type="transmembrane region" description="Helical" evidence="8">
    <location>
        <begin position="318"/>
        <end position="336"/>
    </location>
</feature>
<evidence type="ECO:0000256" key="7">
    <source>
        <dbReference type="ARBA" id="ARBA00023136"/>
    </source>
</evidence>
<dbReference type="InterPro" id="IPR003342">
    <property type="entry name" value="ArnT-like_N"/>
</dbReference>
<dbReference type="InterPro" id="IPR050297">
    <property type="entry name" value="LipidA_mod_glycosyltrf_83"/>
</dbReference>
<feature type="transmembrane region" description="Helical" evidence="8">
    <location>
        <begin position="96"/>
        <end position="114"/>
    </location>
</feature>
<evidence type="ECO:0000259" key="9">
    <source>
        <dbReference type="Pfam" id="PF02366"/>
    </source>
</evidence>
<proteinExistence type="predicted"/>
<reference evidence="10 11" key="1">
    <citation type="journal article" date="2015" name="Nature">
        <title>rRNA introns, odd ribosomes, and small enigmatic genomes across a large radiation of phyla.</title>
        <authorList>
            <person name="Brown C.T."/>
            <person name="Hug L.A."/>
            <person name="Thomas B.C."/>
            <person name="Sharon I."/>
            <person name="Castelle C.J."/>
            <person name="Singh A."/>
            <person name="Wilkins M.J."/>
            <person name="Williams K.H."/>
            <person name="Banfield J.F."/>
        </authorList>
    </citation>
    <scope>NUCLEOTIDE SEQUENCE [LARGE SCALE GENOMIC DNA]</scope>
</reference>
<keyword evidence="2" id="KW-1003">Cell membrane</keyword>
<feature type="transmembrane region" description="Helical" evidence="8">
    <location>
        <begin position="148"/>
        <end position="173"/>
    </location>
</feature>
<feature type="transmembrane region" description="Helical" evidence="8">
    <location>
        <begin position="12"/>
        <end position="31"/>
    </location>
</feature>
<protein>
    <recommendedName>
        <fullName evidence="9">ArnT-like N-terminal domain-containing protein</fullName>
    </recommendedName>
</protein>
<dbReference type="AlphaFoldDB" id="A0A0G0E4Y5"/>
<keyword evidence="4" id="KW-0808">Transferase</keyword>
<evidence type="ECO:0000256" key="2">
    <source>
        <dbReference type="ARBA" id="ARBA00022475"/>
    </source>
</evidence>
<dbReference type="GO" id="GO:0009103">
    <property type="term" value="P:lipopolysaccharide biosynthetic process"/>
    <property type="evidence" value="ECO:0007669"/>
    <property type="project" value="UniProtKB-ARBA"/>
</dbReference>
<gene>
    <name evidence="10" type="ORF">US11_C0002G0022</name>
</gene>
<feature type="transmembrane region" description="Helical" evidence="8">
    <location>
        <begin position="179"/>
        <end position="197"/>
    </location>
</feature>
<dbReference type="GO" id="GO:0005886">
    <property type="term" value="C:plasma membrane"/>
    <property type="evidence" value="ECO:0007669"/>
    <property type="project" value="UniProtKB-SubCell"/>
</dbReference>
<accession>A0A0G0E4Y5</accession>
<evidence type="ECO:0000256" key="6">
    <source>
        <dbReference type="ARBA" id="ARBA00022989"/>
    </source>
</evidence>
<keyword evidence="6 8" id="KW-1133">Transmembrane helix</keyword>
<dbReference type="Pfam" id="PF02366">
    <property type="entry name" value="PMT"/>
    <property type="match status" value="1"/>
</dbReference>
<feature type="transmembrane region" description="Helical" evidence="8">
    <location>
        <begin position="341"/>
        <end position="361"/>
    </location>
</feature>
<dbReference type="GO" id="GO:0016763">
    <property type="term" value="F:pentosyltransferase activity"/>
    <property type="evidence" value="ECO:0007669"/>
    <property type="project" value="TreeGrafter"/>
</dbReference>
<evidence type="ECO:0000256" key="4">
    <source>
        <dbReference type="ARBA" id="ARBA00022679"/>
    </source>
</evidence>
<evidence type="ECO:0000256" key="8">
    <source>
        <dbReference type="SAM" id="Phobius"/>
    </source>
</evidence>
<feature type="transmembrane region" description="Helical" evidence="8">
    <location>
        <begin position="209"/>
        <end position="230"/>
    </location>
</feature>
<evidence type="ECO:0000256" key="5">
    <source>
        <dbReference type="ARBA" id="ARBA00022692"/>
    </source>
</evidence>
<dbReference type="GO" id="GO:0000030">
    <property type="term" value="F:mannosyltransferase activity"/>
    <property type="evidence" value="ECO:0007669"/>
    <property type="project" value="InterPro"/>
</dbReference>
<keyword evidence="5 8" id="KW-0812">Transmembrane</keyword>
<dbReference type="PANTHER" id="PTHR33908">
    <property type="entry name" value="MANNOSYLTRANSFERASE YKCB-RELATED"/>
    <property type="match status" value="1"/>
</dbReference>
<dbReference type="GO" id="GO:0006493">
    <property type="term" value="P:protein O-linked glycosylation"/>
    <property type="evidence" value="ECO:0007669"/>
    <property type="project" value="InterPro"/>
</dbReference>
<feature type="transmembrane region" description="Helical" evidence="8">
    <location>
        <begin position="260"/>
        <end position="284"/>
    </location>
</feature>
<keyword evidence="3" id="KW-0328">Glycosyltransferase</keyword>
<feature type="transmembrane region" description="Helical" evidence="8">
    <location>
        <begin position="296"/>
        <end position="312"/>
    </location>
</feature>
<keyword evidence="7 8" id="KW-0472">Membrane</keyword>
<evidence type="ECO:0000313" key="10">
    <source>
        <dbReference type="EMBL" id="KKQ01963.1"/>
    </source>
</evidence>
<feature type="transmembrane region" description="Helical" evidence="8">
    <location>
        <begin position="120"/>
        <end position="136"/>
    </location>
</feature>
<comment type="caution">
    <text evidence="10">The sequence shown here is derived from an EMBL/GenBank/DDBJ whole genome shotgun (WGS) entry which is preliminary data.</text>
</comment>
<dbReference type="Proteomes" id="UP000034344">
    <property type="component" value="Unassembled WGS sequence"/>
</dbReference>
<feature type="domain" description="ArnT-like N-terminal" evidence="9">
    <location>
        <begin position="15"/>
        <end position="222"/>
    </location>
</feature>
<sequence>MKNTSIKFLKNHSPIILFLIFYFSITFYKLVSSPAPFYDWDESIYAQVGREMVTQKSIVPLWQGKIWLDKPPLAPLAYGIIGRTIPVSPEISTRTFTLLLSILILALFYIFYYRLTNNKIVPLLTVIISSFTPIFLQRAQVLNVDVFLLLGWIGYLVFYSNFWLSFIFLSIGVLSKSLLGFYPVIGMALILLIQLYFKQVDSRSFKQQLKSMLAQVAILSLWYLTMLIAYKYAFIKNQFLEAMLKRVTASIESHFGQKTYYIAMIIEQLKLLIFTSVISIVLLGKEFFSKKDVKKTLLLLFFVPWFLFLNLTKTKIAWYIYPVIIQFAFLGSYLLIYLRKYVFVVVLITITTIAIVFNKAFRKNNFFTTLYSAYDQYYELANYAKDHCYEYIEILVDPSTRQTYDVLNKMNLTISTTKWWGNHPAIVYYSKKVVNFTYDKTEFVNNLTSLNPTMCAVISNDESDIKFNKLILLKKFKDVGLYTKSL</sequence>
<comment type="subcellular location">
    <subcellularLocation>
        <location evidence="1">Cell membrane</location>
        <topology evidence="1">Multi-pass membrane protein</topology>
    </subcellularLocation>
</comment>
<dbReference type="PANTHER" id="PTHR33908:SF11">
    <property type="entry name" value="MEMBRANE PROTEIN"/>
    <property type="match status" value="1"/>
</dbReference>
<name>A0A0G0E4Y5_9BACT</name>
<dbReference type="EMBL" id="LBRS01000002">
    <property type="protein sequence ID" value="KKQ01963.1"/>
    <property type="molecule type" value="Genomic_DNA"/>
</dbReference>